<protein>
    <submittedName>
        <fullName evidence="1">Uncharacterized protein</fullName>
    </submittedName>
</protein>
<accession>A0A378X325</accession>
<dbReference type="Proteomes" id="UP000255082">
    <property type="component" value="Unassembled WGS sequence"/>
</dbReference>
<gene>
    <name evidence="1" type="ORF">NCTC13184_06391</name>
</gene>
<proteinExistence type="predicted"/>
<organism evidence="1 2">
    <name type="scientific">Nocardia africana</name>
    <dbReference type="NCBI Taxonomy" id="134964"/>
    <lineage>
        <taxon>Bacteria</taxon>
        <taxon>Bacillati</taxon>
        <taxon>Actinomycetota</taxon>
        <taxon>Actinomycetes</taxon>
        <taxon>Mycobacteriales</taxon>
        <taxon>Nocardiaceae</taxon>
        <taxon>Nocardia</taxon>
    </lineage>
</organism>
<evidence type="ECO:0000313" key="2">
    <source>
        <dbReference type="Proteomes" id="UP000255082"/>
    </source>
</evidence>
<reference evidence="1 2" key="1">
    <citation type="submission" date="2018-06" db="EMBL/GenBank/DDBJ databases">
        <authorList>
            <consortium name="Pathogen Informatics"/>
            <person name="Doyle S."/>
        </authorList>
    </citation>
    <scope>NUCLEOTIDE SEQUENCE [LARGE SCALE GENOMIC DNA]</scope>
    <source>
        <strain evidence="1 2">NCTC13184</strain>
    </source>
</reference>
<evidence type="ECO:0000313" key="1">
    <source>
        <dbReference type="EMBL" id="SUA47849.1"/>
    </source>
</evidence>
<dbReference type="EMBL" id="UGRU01000001">
    <property type="protein sequence ID" value="SUA47849.1"/>
    <property type="molecule type" value="Genomic_DNA"/>
</dbReference>
<name>A0A378X325_9NOCA</name>
<dbReference type="AlphaFoldDB" id="A0A378X325"/>
<sequence length="33" mass="3246">MEASSSGDTAATALRALLGRFGRVGSSPAGHLT</sequence>